<evidence type="ECO:0000256" key="1">
    <source>
        <dbReference type="ARBA" id="ARBA00004141"/>
    </source>
</evidence>
<comment type="caution">
    <text evidence="8">The sequence shown here is derived from an EMBL/GenBank/DDBJ whole genome shotgun (WGS) entry which is preliminary data.</text>
</comment>
<name>A0AA45WX82_9CLOT</name>
<feature type="transmembrane region" description="Helical" evidence="7">
    <location>
        <begin position="161"/>
        <end position="184"/>
    </location>
</feature>
<evidence type="ECO:0000256" key="3">
    <source>
        <dbReference type="ARBA" id="ARBA00022692"/>
    </source>
</evidence>
<proteinExistence type="inferred from homology"/>
<dbReference type="PANTHER" id="PTHR30477">
    <property type="entry name" value="ABC-TRANSPORTER METAL-BINDING PROTEIN"/>
    <property type="match status" value="1"/>
</dbReference>
<dbReference type="EMBL" id="FXUF01000010">
    <property type="protein sequence ID" value="SMP62973.1"/>
    <property type="molecule type" value="Genomic_DNA"/>
</dbReference>
<evidence type="ECO:0000256" key="2">
    <source>
        <dbReference type="ARBA" id="ARBA00008034"/>
    </source>
</evidence>
<organism evidence="8 9">
    <name type="scientific">Anoxynatronum buryatiense</name>
    <dbReference type="NCBI Taxonomy" id="489973"/>
    <lineage>
        <taxon>Bacteria</taxon>
        <taxon>Bacillati</taxon>
        <taxon>Bacillota</taxon>
        <taxon>Clostridia</taxon>
        <taxon>Eubacteriales</taxon>
        <taxon>Clostridiaceae</taxon>
        <taxon>Anoxynatronum</taxon>
    </lineage>
</organism>
<feature type="transmembrane region" description="Helical" evidence="7">
    <location>
        <begin position="86"/>
        <end position="111"/>
    </location>
</feature>
<keyword evidence="6" id="KW-0813">Transport</keyword>
<evidence type="ECO:0000313" key="9">
    <source>
        <dbReference type="Proteomes" id="UP001158066"/>
    </source>
</evidence>
<dbReference type="Proteomes" id="UP001158066">
    <property type="component" value="Unassembled WGS sequence"/>
</dbReference>
<sequence>MPEILTYGFMQRAFLAGIVVAVLCPAIGIFLTLRRLSLIGDTLSHVALAGVAGGILGGIYPIYSALIATVLAALAVEQLRKTYAHYAELSLSVMMSFGVGLATVLISLGGAGAQVSSYLFGSVTLVTRQDVWSIWLLGGAILFLVMMLYRSLFFMAFDETAALLAGIPVKSINLLFTIMVAITISLSMRIVGILLVSSLMVLPVATALQIRGSFRKTFFFSLLFGLLSVVIGLTISFYASLAPGGTIVLTSLGILMAVSGLKRWI</sequence>
<keyword evidence="5 7" id="KW-0472">Membrane</keyword>
<reference evidence="8" key="1">
    <citation type="submission" date="2017-05" db="EMBL/GenBank/DDBJ databases">
        <authorList>
            <person name="Varghese N."/>
            <person name="Submissions S."/>
        </authorList>
    </citation>
    <scope>NUCLEOTIDE SEQUENCE</scope>
    <source>
        <strain evidence="8">Su22</strain>
    </source>
</reference>
<accession>A0AA45WX82</accession>
<dbReference type="RefSeq" id="WP_283409916.1">
    <property type="nucleotide sequence ID" value="NZ_FXUF01000010.1"/>
</dbReference>
<gene>
    <name evidence="8" type="ORF">SAMN06296020_110131</name>
</gene>
<dbReference type="InterPro" id="IPR037294">
    <property type="entry name" value="ABC_BtuC-like"/>
</dbReference>
<dbReference type="GO" id="GO:0043190">
    <property type="term" value="C:ATP-binding cassette (ABC) transporter complex"/>
    <property type="evidence" value="ECO:0007669"/>
    <property type="project" value="InterPro"/>
</dbReference>
<keyword evidence="3 6" id="KW-0812">Transmembrane</keyword>
<feature type="transmembrane region" description="Helical" evidence="7">
    <location>
        <begin position="131"/>
        <end position="149"/>
    </location>
</feature>
<evidence type="ECO:0000256" key="5">
    <source>
        <dbReference type="ARBA" id="ARBA00023136"/>
    </source>
</evidence>
<feature type="transmembrane region" description="Helical" evidence="7">
    <location>
        <begin position="45"/>
        <end position="74"/>
    </location>
</feature>
<feature type="transmembrane region" description="Helical" evidence="7">
    <location>
        <begin position="217"/>
        <end position="238"/>
    </location>
</feature>
<evidence type="ECO:0000313" key="8">
    <source>
        <dbReference type="EMBL" id="SMP62973.1"/>
    </source>
</evidence>
<feature type="transmembrane region" description="Helical" evidence="7">
    <location>
        <begin position="12"/>
        <end position="33"/>
    </location>
</feature>
<evidence type="ECO:0000256" key="6">
    <source>
        <dbReference type="RuleBase" id="RU003943"/>
    </source>
</evidence>
<dbReference type="AlphaFoldDB" id="A0AA45WX82"/>
<evidence type="ECO:0000256" key="4">
    <source>
        <dbReference type="ARBA" id="ARBA00022989"/>
    </source>
</evidence>
<keyword evidence="4 7" id="KW-1133">Transmembrane helix</keyword>
<comment type="similarity">
    <text evidence="2 6">Belongs to the ABC-3 integral membrane protein family.</text>
</comment>
<dbReference type="GO" id="GO:0055085">
    <property type="term" value="P:transmembrane transport"/>
    <property type="evidence" value="ECO:0007669"/>
    <property type="project" value="InterPro"/>
</dbReference>
<dbReference type="InterPro" id="IPR001626">
    <property type="entry name" value="ABC_TroCD"/>
</dbReference>
<protein>
    <submittedName>
        <fullName evidence="8">Zinc transport system permease protein</fullName>
    </submittedName>
</protein>
<feature type="transmembrane region" description="Helical" evidence="7">
    <location>
        <begin position="190"/>
        <end position="210"/>
    </location>
</feature>
<keyword evidence="9" id="KW-1185">Reference proteome</keyword>
<dbReference type="GO" id="GO:0010043">
    <property type="term" value="P:response to zinc ion"/>
    <property type="evidence" value="ECO:0007669"/>
    <property type="project" value="TreeGrafter"/>
</dbReference>
<comment type="subcellular location">
    <subcellularLocation>
        <location evidence="6">Cell membrane</location>
        <topology evidence="6">Multi-pass membrane protein</topology>
    </subcellularLocation>
    <subcellularLocation>
        <location evidence="1">Membrane</location>
        <topology evidence="1">Multi-pass membrane protein</topology>
    </subcellularLocation>
</comment>
<dbReference type="Pfam" id="PF00950">
    <property type="entry name" value="ABC-3"/>
    <property type="match status" value="1"/>
</dbReference>
<dbReference type="Gene3D" id="1.10.3470.10">
    <property type="entry name" value="ABC transporter involved in vitamin B12 uptake, BtuC"/>
    <property type="match status" value="1"/>
</dbReference>
<feature type="transmembrane region" description="Helical" evidence="7">
    <location>
        <begin position="244"/>
        <end position="261"/>
    </location>
</feature>
<dbReference type="SUPFAM" id="SSF81345">
    <property type="entry name" value="ABC transporter involved in vitamin B12 uptake, BtuC"/>
    <property type="match status" value="1"/>
</dbReference>
<evidence type="ECO:0000256" key="7">
    <source>
        <dbReference type="SAM" id="Phobius"/>
    </source>
</evidence>
<dbReference type="PANTHER" id="PTHR30477:SF0">
    <property type="entry name" value="METAL TRANSPORT SYSTEM MEMBRANE PROTEIN TM_0125-RELATED"/>
    <property type="match status" value="1"/>
</dbReference>